<evidence type="ECO:0000313" key="3">
    <source>
        <dbReference type="Proteomes" id="UP000291343"/>
    </source>
</evidence>
<dbReference type="InParanoid" id="A0A482WIH0"/>
<sequence length="334" mass="37028">MVRPIKPDSTHLPETAFEKPQGPHRLHVLKQDNVDKSNAFLRVGRKSQEDHDSSDTDFEEEDDDVTKMTADGIKMATEGSKMDAPGFKMVTEGSKMVTEGSKMVTEGSKIVTEESKMDVEGTKVVHNVVADTLNMATDGTTMTLNGFKMAAAEETTDDCSKMVAQGSKMADDCSTMIAQGSKMAENCSKMVTQGSKMASLGKSIFADESDDVTTVCRAPITSDMETTSAVVKSVLFDEVSVISQVTAQVGDVEKIYSELEKMTMERIRQEEEDRKFALQMQEMWEKDELQRARHVTSDYKLRRKEPVTAKRTATPKGTVPRQTTLDKHVQQVRS</sequence>
<reference evidence="2 3" key="1">
    <citation type="journal article" date="2017" name="Gigascience">
        <title>Genome sequence of the small brown planthopper, Laodelphax striatellus.</title>
        <authorList>
            <person name="Zhu J."/>
            <person name="Jiang F."/>
            <person name="Wang X."/>
            <person name="Yang P."/>
            <person name="Bao Y."/>
            <person name="Zhao W."/>
            <person name="Wang W."/>
            <person name="Lu H."/>
            <person name="Wang Q."/>
            <person name="Cui N."/>
            <person name="Li J."/>
            <person name="Chen X."/>
            <person name="Luo L."/>
            <person name="Yu J."/>
            <person name="Kang L."/>
            <person name="Cui F."/>
        </authorList>
    </citation>
    <scope>NUCLEOTIDE SEQUENCE [LARGE SCALE GENOMIC DNA]</scope>
    <source>
        <strain evidence="2">Lst14</strain>
    </source>
</reference>
<evidence type="ECO:0000256" key="1">
    <source>
        <dbReference type="SAM" id="MobiDB-lite"/>
    </source>
</evidence>
<name>A0A482WIH0_LAOST</name>
<proteinExistence type="predicted"/>
<dbReference type="CDD" id="cd21932">
    <property type="entry name" value="MIU2_RNF168-like"/>
    <property type="match status" value="1"/>
</dbReference>
<dbReference type="EMBL" id="QKKF02035103">
    <property type="protein sequence ID" value="RZF33062.1"/>
    <property type="molecule type" value="Genomic_DNA"/>
</dbReference>
<feature type="compositionally biased region" description="Basic and acidic residues" evidence="1">
    <location>
        <begin position="1"/>
        <end position="11"/>
    </location>
</feature>
<dbReference type="Proteomes" id="UP000291343">
    <property type="component" value="Unassembled WGS sequence"/>
</dbReference>
<feature type="compositionally biased region" description="Acidic residues" evidence="1">
    <location>
        <begin position="55"/>
        <end position="64"/>
    </location>
</feature>
<accession>A0A482WIH0</accession>
<feature type="region of interest" description="Disordered" evidence="1">
    <location>
        <begin position="300"/>
        <end position="334"/>
    </location>
</feature>
<comment type="caution">
    <text evidence="2">The sequence shown here is derived from an EMBL/GenBank/DDBJ whole genome shotgun (WGS) entry which is preliminary data.</text>
</comment>
<feature type="compositionally biased region" description="Basic and acidic residues" evidence="1">
    <location>
        <begin position="324"/>
        <end position="334"/>
    </location>
</feature>
<gene>
    <name evidence="2" type="ORF">LSTR_LSTR007978</name>
</gene>
<feature type="region of interest" description="Disordered" evidence="1">
    <location>
        <begin position="1"/>
        <end position="64"/>
    </location>
</feature>
<dbReference type="OrthoDB" id="8963323at2759"/>
<dbReference type="PANTHER" id="PTHR35846:SF4">
    <property type="match status" value="1"/>
</dbReference>
<dbReference type="PANTHER" id="PTHR35846">
    <property type="entry name" value="PROTEIN CBG05131"/>
    <property type="match status" value="1"/>
</dbReference>
<keyword evidence="3" id="KW-1185">Reference proteome</keyword>
<protein>
    <submittedName>
        <fullName evidence="2">Uncharacterized protein</fullName>
    </submittedName>
</protein>
<dbReference type="AlphaFoldDB" id="A0A482WIH0"/>
<organism evidence="2 3">
    <name type="scientific">Laodelphax striatellus</name>
    <name type="common">Small brown planthopper</name>
    <name type="synonym">Delphax striatella</name>
    <dbReference type="NCBI Taxonomy" id="195883"/>
    <lineage>
        <taxon>Eukaryota</taxon>
        <taxon>Metazoa</taxon>
        <taxon>Ecdysozoa</taxon>
        <taxon>Arthropoda</taxon>
        <taxon>Hexapoda</taxon>
        <taxon>Insecta</taxon>
        <taxon>Pterygota</taxon>
        <taxon>Neoptera</taxon>
        <taxon>Paraneoptera</taxon>
        <taxon>Hemiptera</taxon>
        <taxon>Auchenorrhyncha</taxon>
        <taxon>Fulgoroidea</taxon>
        <taxon>Delphacidae</taxon>
        <taxon>Criomorphinae</taxon>
        <taxon>Laodelphax</taxon>
    </lineage>
</organism>
<evidence type="ECO:0000313" key="2">
    <source>
        <dbReference type="EMBL" id="RZF33062.1"/>
    </source>
</evidence>